<dbReference type="Pfam" id="PF04072">
    <property type="entry name" value="LCM"/>
    <property type="match status" value="1"/>
</dbReference>
<name>A0A2J7ZH02_9CHLO</name>
<evidence type="ECO:0000256" key="3">
    <source>
        <dbReference type="SAM" id="MobiDB-lite"/>
    </source>
</evidence>
<dbReference type="EMBL" id="PGGS01002625">
    <property type="protein sequence ID" value="PNG99553.1"/>
    <property type="molecule type" value="Genomic_DNA"/>
</dbReference>
<keyword evidence="2" id="KW-0808">Transferase</keyword>
<feature type="non-terminal residue" evidence="4">
    <location>
        <position position="1"/>
    </location>
</feature>
<dbReference type="PANTHER" id="PTHR43619">
    <property type="entry name" value="S-ADENOSYL-L-METHIONINE-DEPENDENT METHYLTRANSFERASE YKTD-RELATED"/>
    <property type="match status" value="1"/>
</dbReference>
<feature type="compositionally biased region" description="Low complexity" evidence="3">
    <location>
        <begin position="295"/>
        <end position="304"/>
    </location>
</feature>
<accession>A0A2J7ZH02</accession>
<dbReference type="InterPro" id="IPR029063">
    <property type="entry name" value="SAM-dependent_MTases_sf"/>
</dbReference>
<feature type="compositionally biased region" description="Basic and acidic residues" evidence="3">
    <location>
        <begin position="324"/>
        <end position="334"/>
    </location>
</feature>
<feature type="compositionally biased region" description="Gly residues" evidence="3">
    <location>
        <begin position="280"/>
        <end position="294"/>
    </location>
</feature>
<comment type="caution">
    <text evidence="4">The sequence shown here is derived from an EMBL/GenBank/DDBJ whole genome shotgun (WGS) entry which is preliminary data.</text>
</comment>
<feature type="compositionally biased region" description="Low complexity" evidence="3">
    <location>
        <begin position="247"/>
        <end position="279"/>
    </location>
</feature>
<dbReference type="Proteomes" id="UP000236333">
    <property type="component" value="Unassembled WGS sequence"/>
</dbReference>
<feature type="compositionally biased region" description="Gly residues" evidence="3">
    <location>
        <begin position="305"/>
        <end position="314"/>
    </location>
</feature>
<proteinExistence type="predicted"/>
<dbReference type="OrthoDB" id="434488at2759"/>
<sequence length="334" mass="32552">VVLLGSGLDARPWRLPLPPGVAWFEVDRRDVLAAKRARLGALGAGTEPGREAGPERVGPGRPGRAADAQGREAEAGAEAAAAAEAHVAYGSVRLVRLRTATDPHGDGVVVRLEAVGAPPLPPPLPPPSPLPPLPPPPLPLPLRAARWRCCAVDLRRRGWSRGLVAGGLDPAAPVLWVAEGLLYYLEEADVRAVLQEAASISARGSVLAASIIRLQEPSSRPTPAPTAAAAAPSSTSAAAPSSPPDPSGSAGATTPAGAPAGDAPAAGKAGAADGSSGAAAAGGGGGAAAPGGGVDAAAGTAASGAAGGPAGGAAGAARGLQNEFKWRCRGDVSE</sequence>
<dbReference type="PANTHER" id="PTHR43619:SF2">
    <property type="entry name" value="S-ADENOSYL-L-METHIONINE-DEPENDENT METHYLTRANSFERASES SUPERFAMILY PROTEIN"/>
    <property type="match status" value="1"/>
</dbReference>
<evidence type="ECO:0000313" key="5">
    <source>
        <dbReference type="Proteomes" id="UP000236333"/>
    </source>
</evidence>
<dbReference type="InterPro" id="IPR007213">
    <property type="entry name" value="Ppm1/Ppm2/Tcmp"/>
</dbReference>
<organism evidence="4 5">
    <name type="scientific">Tetrabaena socialis</name>
    <dbReference type="NCBI Taxonomy" id="47790"/>
    <lineage>
        <taxon>Eukaryota</taxon>
        <taxon>Viridiplantae</taxon>
        <taxon>Chlorophyta</taxon>
        <taxon>core chlorophytes</taxon>
        <taxon>Chlorophyceae</taxon>
        <taxon>CS clade</taxon>
        <taxon>Chlamydomonadales</taxon>
        <taxon>Tetrabaenaceae</taxon>
        <taxon>Tetrabaena</taxon>
    </lineage>
</organism>
<evidence type="ECO:0000313" key="4">
    <source>
        <dbReference type="EMBL" id="PNG99553.1"/>
    </source>
</evidence>
<evidence type="ECO:0008006" key="6">
    <source>
        <dbReference type="Google" id="ProtNLM"/>
    </source>
</evidence>
<keyword evidence="5" id="KW-1185">Reference proteome</keyword>
<dbReference type="SUPFAM" id="SSF53335">
    <property type="entry name" value="S-adenosyl-L-methionine-dependent methyltransferases"/>
    <property type="match status" value="2"/>
</dbReference>
<feature type="region of interest" description="Disordered" evidence="3">
    <location>
        <begin position="42"/>
        <end position="66"/>
    </location>
</feature>
<dbReference type="GO" id="GO:0008168">
    <property type="term" value="F:methyltransferase activity"/>
    <property type="evidence" value="ECO:0007669"/>
    <property type="project" value="UniProtKB-KW"/>
</dbReference>
<evidence type="ECO:0000256" key="1">
    <source>
        <dbReference type="ARBA" id="ARBA00022603"/>
    </source>
</evidence>
<feature type="compositionally biased region" description="Low complexity" evidence="3">
    <location>
        <begin position="55"/>
        <end position="66"/>
    </location>
</feature>
<protein>
    <recommendedName>
        <fullName evidence="6">S-adenosyl-L-methionine-dependent methyltransferase</fullName>
    </recommendedName>
</protein>
<evidence type="ECO:0000256" key="2">
    <source>
        <dbReference type="ARBA" id="ARBA00022679"/>
    </source>
</evidence>
<gene>
    <name evidence="4" type="ORF">TSOC_014666</name>
</gene>
<feature type="compositionally biased region" description="Low complexity" evidence="3">
    <location>
        <begin position="217"/>
        <end position="240"/>
    </location>
</feature>
<reference evidence="4 5" key="1">
    <citation type="journal article" date="2017" name="Mol. Biol. Evol.">
        <title>The 4-celled Tetrabaena socialis nuclear genome reveals the essential components for genetic control of cell number at the origin of multicellularity in the volvocine lineage.</title>
        <authorList>
            <person name="Featherston J."/>
            <person name="Arakaki Y."/>
            <person name="Hanschen E.R."/>
            <person name="Ferris P.J."/>
            <person name="Michod R.E."/>
            <person name="Olson B.J.S.C."/>
            <person name="Nozaki H."/>
            <person name="Durand P.M."/>
        </authorList>
    </citation>
    <scope>NUCLEOTIDE SEQUENCE [LARGE SCALE GENOMIC DNA]</scope>
    <source>
        <strain evidence="4 5">NIES-571</strain>
    </source>
</reference>
<dbReference type="AlphaFoldDB" id="A0A2J7ZH02"/>
<dbReference type="GO" id="GO:0032259">
    <property type="term" value="P:methylation"/>
    <property type="evidence" value="ECO:0007669"/>
    <property type="project" value="UniProtKB-KW"/>
</dbReference>
<feature type="region of interest" description="Disordered" evidence="3">
    <location>
        <begin position="217"/>
        <end position="334"/>
    </location>
</feature>
<keyword evidence="1" id="KW-0489">Methyltransferase</keyword>
<dbReference type="Gene3D" id="3.40.50.150">
    <property type="entry name" value="Vaccinia Virus protein VP39"/>
    <property type="match status" value="1"/>
</dbReference>
<feature type="non-terminal residue" evidence="4">
    <location>
        <position position="334"/>
    </location>
</feature>